<keyword evidence="6" id="KW-0677">Repeat</keyword>
<name>A0A8J4BWK2_9CHLO</name>
<feature type="signal peptide" evidence="13">
    <location>
        <begin position="1"/>
        <end position="20"/>
    </location>
</feature>
<protein>
    <recommendedName>
        <fullName evidence="16">Leucine-rich repeat-containing N-terminal plant-type domain-containing protein</fullName>
    </recommendedName>
</protein>
<accession>A0A8J4BWK2</accession>
<keyword evidence="9" id="KW-0675">Receptor</keyword>
<evidence type="ECO:0000256" key="8">
    <source>
        <dbReference type="ARBA" id="ARBA00023136"/>
    </source>
</evidence>
<keyword evidence="15" id="KW-1185">Reference proteome</keyword>
<keyword evidence="5 13" id="KW-0732">Signal</keyword>
<comment type="caution">
    <text evidence="14">The sequence shown here is derived from an EMBL/GenBank/DDBJ whole genome shotgun (WGS) entry which is preliminary data.</text>
</comment>
<dbReference type="InterPro" id="IPR032675">
    <property type="entry name" value="LRR_dom_sf"/>
</dbReference>
<dbReference type="PANTHER" id="PTHR27000">
    <property type="entry name" value="LEUCINE-RICH REPEAT RECEPTOR-LIKE PROTEIN KINASE FAMILY PROTEIN-RELATED"/>
    <property type="match status" value="1"/>
</dbReference>
<dbReference type="Gene3D" id="3.80.10.10">
    <property type="entry name" value="Ribonuclease Inhibitor"/>
    <property type="match status" value="1"/>
</dbReference>
<feature type="chain" id="PRO_5035309013" description="Leucine-rich repeat-containing N-terminal plant-type domain-containing protein" evidence="13">
    <location>
        <begin position="21"/>
        <end position="692"/>
    </location>
</feature>
<keyword evidence="10" id="KW-0325">Glycoprotein</keyword>
<dbReference type="GO" id="GO:0005930">
    <property type="term" value="C:axoneme"/>
    <property type="evidence" value="ECO:0007669"/>
    <property type="project" value="UniProtKB-SubCell"/>
</dbReference>
<feature type="compositionally biased region" description="Low complexity" evidence="11">
    <location>
        <begin position="538"/>
        <end position="552"/>
    </location>
</feature>
<evidence type="ECO:0000256" key="5">
    <source>
        <dbReference type="ARBA" id="ARBA00022729"/>
    </source>
</evidence>
<feature type="region of interest" description="Disordered" evidence="11">
    <location>
        <begin position="410"/>
        <end position="481"/>
    </location>
</feature>
<organism evidence="14 15">
    <name type="scientific">Volvox africanus</name>
    <dbReference type="NCBI Taxonomy" id="51714"/>
    <lineage>
        <taxon>Eukaryota</taxon>
        <taxon>Viridiplantae</taxon>
        <taxon>Chlorophyta</taxon>
        <taxon>core chlorophytes</taxon>
        <taxon>Chlorophyceae</taxon>
        <taxon>CS clade</taxon>
        <taxon>Chlamydomonadales</taxon>
        <taxon>Volvocaceae</taxon>
        <taxon>Volvox</taxon>
    </lineage>
</organism>
<feature type="region of interest" description="Disordered" evidence="11">
    <location>
        <begin position="511"/>
        <end position="595"/>
    </location>
</feature>
<dbReference type="AlphaFoldDB" id="A0A8J4BWK2"/>
<feature type="compositionally biased region" description="Basic and acidic residues" evidence="11">
    <location>
        <begin position="455"/>
        <end position="471"/>
    </location>
</feature>
<reference evidence="14" key="1">
    <citation type="journal article" date="2021" name="Proc. Natl. Acad. Sci. U.S.A.">
        <title>Three genomes in the algal genus Volvox reveal the fate of a haploid sex-determining region after a transition to homothallism.</title>
        <authorList>
            <person name="Yamamoto K."/>
            <person name="Hamaji T."/>
            <person name="Kawai-Toyooka H."/>
            <person name="Matsuzaki R."/>
            <person name="Takahashi F."/>
            <person name="Nishimura Y."/>
            <person name="Kawachi M."/>
            <person name="Noguchi H."/>
            <person name="Minakuchi Y."/>
            <person name="Umen J.G."/>
            <person name="Toyoda A."/>
            <person name="Nozaki H."/>
        </authorList>
    </citation>
    <scope>NUCLEOTIDE SEQUENCE</scope>
    <source>
        <strain evidence="14">NIES-3780</strain>
    </source>
</reference>
<dbReference type="PANTHER" id="PTHR27000:SF642">
    <property type="entry name" value="INACTIVE LEUCINE-RICH REPEAT RECEPTOR KINASE XIAO-RELATED"/>
    <property type="match status" value="1"/>
</dbReference>
<dbReference type="Pfam" id="PF00560">
    <property type="entry name" value="LRR_1"/>
    <property type="match status" value="1"/>
</dbReference>
<keyword evidence="3" id="KW-0433">Leucine-rich repeat</keyword>
<evidence type="ECO:0000256" key="4">
    <source>
        <dbReference type="ARBA" id="ARBA00022692"/>
    </source>
</evidence>
<comment type="subcellular location">
    <subcellularLocation>
        <location evidence="2">Cytoplasm</location>
        <location evidence="2">Cytoskeleton</location>
        <location evidence="2">Cilium axoneme</location>
    </subcellularLocation>
    <subcellularLocation>
        <location evidence="1">Membrane</location>
        <topology evidence="1">Single-pass membrane protein</topology>
    </subcellularLocation>
</comment>
<keyword evidence="8 12" id="KW-0472">Membrane</keyword>
<evidence type="ECO:0000256" key="10">
    <source>
        <dbReference type="ARBA" id="ARBA00023180"/>
    </source>
</evidence>
<feature type="compositionally biased region" description="Low complexity" evidence="11">
    <location>
        <begin position="347"/>
        <end position="360"/>
    </location>
</feature>
<feature type="transmembrane region" description="Helical" evidence="12">
    <location>
        <begin position="300"/>
        <end position="321"/>
    </location>
</feature>
<dbReference type="GO" id="GO:0016020">
    <property type="term" value="C:membrane"/>
    <property type="evidence" value="ECO:0007669"/>
    <property type="project" value="UniProtKB-SubCell"/>
</dbReference>
<dbReference type="EMBL" id="BNCO01000090">
    <property type="protein sequence ID" value="GIL66793.1"/>
    <property type="molecule type" value="Genomic_DNA"/>
</dbReference>
<dbReference type="InterPro" id="IPR001611">
    <property type="entry name" value="Leu-rich_rpt"/>
</dbReference>
<evidence type="ECO:0000256" key="9">
    <source>
        <dbReference type="ARBA" id="ARBA00023170"/>
    </source>
</evidence>
<sequence length="692" mass="71203">MHFILILALNFCLRVPVAYSRPQPNSSSSGTRQPPSPVPFPSLFITPAVEVAAARQLLKSLLGNVSGSASVLDRLAPNGTDPCGGASSSIDPGTCGRSSYDACKWSWLSCKNGHITSVTLSCALRTSSSCVANLQGGFPEEGPQLPELQVLDVSGNTGLTGQLSLSGWREMRSLQYLLLGGCAFGGPLPNTWTAVGGLLALDLSSNRFSGTLPPGLDALESLQTLFLEDNEDISGSLPASWEKLKDLVMLDVRNLCRLCGSTSIFPRKSIDLIAYTTGSHVDTVCKVDECSDVWRGLHSVLQGVMAAFASVLGLIAIILIIRRVRHCANVRAMAREAARSTNGGGSSNTSAAVGGSSSNGDRGNATRSQRRARRRRLYYTIQGERVPLYTVEFEADGGVKWSVELVGGSTAAARPGGSGANGAAGSPSRRRQSTGQPTDAGEDREGDMELGPDLGRIDERGGDQGESHQTSERQGNGSAHEVDVQNQTAAGGGGRGTQVASSSVAAAEMAAAPTAQLREGGSSGADGVGAVEAHHGPGAASGALEAAAAAASRTQQQLVGPTSSSISTTTAITADATSNRQLTPGGASRKTPAHSSKPLSVDAVILMPDEIVVCLGRRVVWEEGLPPEQTGPAAPAAMAEGQDVAIEMVDVAGGGLQPGAAVGSGVAAAAQETRAQTSMPVRDATASPWYVL</sequence>
<evidence type="ECO:0000256" key="13">
    <source>
        <dbReference type="SAM" id="SignalP"/>
    </source>
</evidence>
<keyword evidence="4 12" id="KW-0812">Transmembrane</keyword>
<evidence type="ECO:0000256" key="6">
    <source>
        <dbReference type="ARBA" id="ARBA00022737"/>
    </source>
</evidence>
<evidence type="ECO:0000256" key="1">
    <source>
        <dbReference type="ARBA" id="ARBA00004167"/>
    </source>
</evidence>
<feature type="compositionally biased region" description="Low complexity" evidence="11">
    <location>
        <begin position="562"/>
        <end position="578"/>
    </location>
</feature>
<keyword evidence="7 12" id="KW-1133">Transmembrane helix</keyword>
<gene>
    <name evidence="14" type="ORF">Vafri_20325</name>
</gene>
<feature type="region of interest" description="Disordered" evidence="11">
    <location>
        <begin position="337"/>
        <end position="371"/>
    </location>
</feature>
<feature type="compositionally biased region" description="Acidic residues" evidence="11">
    <location>
        <begin position="440"/>
        <end position="450"/>
    </location>
</feature>
<dbReference type="Proteomes" id="UP000747399">
    <property type="component" value="Unassembled WGS sequence"/>
</dbReference>
<evidence type="ECO:0000313" key="15">
    <source>
        <dbReference type="Proteomes" id="UP000747399"/>
    </source>
</evidence>
<evidence type="ECO:0000313" key="14">
    <source>
        <dbReference type="EMBL" id="GIL66793.1"/>
    </source>
</evidence>
<evidence type="ECO:0000256" key="7">
    <source>
        <dbReference type="ARBA" id="ARBA00022989"/>
    </source>
</evidence>
<evidence type="ECO:0000256" key="2">
    <source>
        <dbReference type="ARBA" id="ARBA00004430"/>
    </source>
</evidence>
<proteinExistence type="predicted"/>
<evidence type="ECO:0008006" key="16">
    <source>
        <dbReference type="Google" id="ProtNLM"/>
    </source>
</evidence>
<evidence type="ECO:0000256" key="12">
    <source>
        <dbReference type="SAM" id="Phobius"/>
    </source>
</evidence>
<dbReference type="SUPFAM" id="SSF52058">
    <property type="entry name" value="L domain-like"/>
    <property type="match status" value="1"/>
</dbReference>
<evidence type="ECO:0000256" key="11">
    <source>
        <dbReference type="SAM" id="MobiDB-lite"/>
    </source>
</evidence>
<evidence type="ECO:0000256" key="3">
    <source>
        <dbReference type="ARBA" id="ARBA00022614"/>
    </source>
</evidence>